<dbReference type="Gene3D" id="3.40.50.300">
    <property type="entry name" value="P-loop containing nucleotide triphosphate hydrolases"/>
    <property type="match status" value="1"/>
</dbReference>
<gene>
    <name evidence="2" type="ORF">QBC41DRAFT_214049</name>
</gene>
<dbReference type="AlphaFoldDB" id="A0AA40DGT0"/>
<evidence type="ECO:0000313" key="3">
    <source>
        <dbReference type="Proteomes" id="UP001174997"/>
    </source>
</evidence>
<dbReference type="InterPro" id="IPR027417">
    <property type="entry name" value="P-loop_NTPase"/>
</dbReference>
<accession>A0AA40DGT0</accession>
<reference evidence="2" key="1">
    <citation type="submission" date="2023-06" db="EMBL/GenBank/DDBJ databases">
        <title>Genome-scale phylogeny and comparative genomics of the fungal order Sordariales.</title>
        <authorList>
            <consortium name="Lawrence Berkeley National Laboratory"/>
            <person name="Hensen N."/>
            <person name="Bonometti L."/>
            <person name="Westerberg I."/>
            <person name="Brannstrom I.O."/>
            <person name="Guillou S."/>
            <person name="Cros-Aarteil S."/>
            <person name="Calhoun S."/>
            <person name="Haridas S."/>
            <person name="Kuo A."/>
            <person name="Mondo S."/>
            <person name="Pangilinan J."/>
            <person name="Riley R."/>
            <person name="Labutti K."/>
            <person name="Andreopoulos B."/>
            <person name="Lipzen A."/>
            <person name="Chen C."/>
            <person name="Yanf M."/>
            <person name="Daum C."/>
            <person name="Ng V."/>
            <person name="Clum A."/>
            <person name="Steindorff A."/>
            <person name="Ohm R."/>
            <person name="Martin F."/>
            <person name="Silar P."/>
            <person name="Natvig D."/>
            <person name="Lalanne C."/>
            <person name="Gautier V."/>
            <person name="Ament-Velasquez S.L."/>
            <person name="Kruys A."/>
            <person name="Hutchinson M.I."/>
            <person name="Powell A.J."/>
            <person name="Barry K."/>
            <person name="Miller A.N."/>
            <person name="Grigoriev I.V."/>
            <person name="Debuchy R."/>
            <person name="Gladieux P."/>
            <person name="Thoren M.H."/>
            <person name="Johannesson H."/>
        </authorList>
    </citation>
    <scope>NUCLEOTIDE SEQUENCE</scope>
    <source>
        <strain evidence="2">CBS 307.81</strain>
    </source>
</reference>
<proteinExistence type="predicted"/>
<name>A0AA40DGT0_9PEZI</name>
<dbReference type="InterPro" id="IPR001650">
    <property type="entry name" value="Helicase_C-like"/>
</dbReference>
<evidence type="ECO:0000313" key="2">
    <source>
        <dbReference type="EMBL" id="KAK0673878.1"/>
    </source>
</evidence>
<sequence length="54" mass="6123">TDCRIIIATVSLSMGIDLSDITHVVQFGLPLSSSLSDIWQRFKRAIRNQKEYAK</sequence>
<feature type="domain" description="Helicase C-terminal" evidence="1">
    <location>
        <begin position="2"/>
        <end position="48"/>
    </location>
</feature>
<feature type="non-terminal residue" evidence="2">
    <location>
        <position position="1"/>
    </location>
</feature>
<dbReference type="SUPFAM" id="SSF52540">
    <property type="entry name" value="P-loop containing nucleoside triphosphate hydrolases"/>
    <property type="match status" value="1"/>
</dbReference>
<keyword evidence="3" id="KW-1185">Reference proteome</keyword>
<dbReference type="EMBL" id="JAULSY010000004">
    <property type="protein sequence ID" value="KAK0673878.1"/>
    <property type="molecule type" value="Genomic_DNA"/>
</dbReference>
<evidence type="ECO:0000259" key="1">
    <source>
        <dbReference type="Pfam" id="PF00271"/>
    </source>
</evidence>
<dbReference type="Proteomes" id="UP001174997">
    <property type="component" value="Unassembled WGS sequence"/>
</dbReference>
<dbReference type="Pfam" id="PF00271">
    <property type="entry name" value="Helicase_C"/>
    <property type="match status" value="1"/>
</dbReference>
<comment type="caution">
    <text evidence="2">The sequence shown here is derived from an EMBL/GenBank/DDBJ whole genome shotgun (WGS) entry which is preliminary data.</text>
</comment>
<protein>
    <recommendedName>
        <fullName evidence="1">Helicase C-terminal domain-containing protein</fullName>
    </recommendedName>
</protein>
<organism evidence="2 3">
    <name type="scientific">Cercophora samala</name>
    <dbReference type="NCBI Taxonomy" id="330535"/>
    <lineage>
        <taxon>Eukaryota</taxon>
        <taxon>Fungi</taxon>
        <taxon>Dikarya</taxon>
        <taxon>Ascomycota</taxon>
        <taxon>Pezizomycotina</taxon>
        <taxon>Sordariomycetes</taxon>
        <taxon>Sordariomycetidae</taxon>
        <taxon>Sordariales</taxon>
        <taxon>Lasiosphaeriaceae</taxon>
        <taxon>Cercophora</taxon>
    </lineage>
</organism>